<comment type="caution">
    <text evidence="1">The sequence shown here is derived from an EMBL/GenBank/DDBJ whole genome shotgun (WGS) entry which is preliminary data.</text>
</comment>
<dbReference type="AlphaFoldDB" id="A0A8X7BGF9"/>
<keyword evidence="2" id="KW-1185">Reference proteome</keyword>
<organism evidence="1 2">
    <name type="scientific">Trichonephila clavipes</name>
    <name type="common">Golden silk orbweaver</name>
    <name type="synonym">Nephila clavipes</name>
    <dbReference type="NCBI Taxonomy" id="2585209"/>
    <lineage>
        <taxon>Eukaryota</taxon>
        <taxon>Metazoa</taxon>
        <taxon>Ecdysozoa</taxon>
        <taxon>Arthropoda</taxon>
        <taxon>Chelicerata</taxon>
        <taxon>Arachnida</taxon>
        <taxon>Araneae</taxon>
        <taxon>Araneomorphae</taxon>
        <taxon>Entelegynae</taxon>
        <taxon>Araneoidea</taxon>
        <taxon>Nephilidae</taxon>
        <taxon>Trichonephila</taxon>
    </lineage>
</organism>
<evidence type="ECO:0000313" key="2">
    <source>
        <dbReference type="Proteomes" id="UP000887159"/>
    </source>
</evidence>
<name>A0A8X7BGF9_TRICX</name>
<protein>
    <submittedName>
        <fullName evidence="1">Uncharacterized protein</fullName>
    </submittedName>
</protein>
<dbReference type="EMBL" id="BMAU01021394">
    <property type="protein sequence ID" value="GFY30751.1"/>
    <property type="molecule type" value="Genomic_DNA"/>
</dbReference>
<sequence>MHATWYCDTLSKLKGSIREKRPARFGSGVLLWDDSATATQNHIATLDKMFTKYQMIQFIDFCKVGFLPESVARVAAIVGDHLCHASQH</sequence>
<dbReference type="Proteomes" id="UP000887159">
    <property type="component" value="Unassembled WGS sequence"/>
</dbReference>
<evidence type="ECO:0000313" key="1">
    <source>
        <dbReference type="EMBL" id="GFY30751.1"/>
    </source>
</evidence>
<proteinExistence type="predicted"/>
<accession>A0A8X7BGF9</accession>
<reference evidence="1" key="1">
    <citation type="submission" date="2020-08" db="EMBL/GenBank/DDBJ databases">
        <title>Multicomponent nature underlies the extraordinary mechanical properties of spider dragline silk.</title>
        <authorList>
            <person name="Kono N."/>
            <person name="Nakamura H."/>
            <person name="Mori M."/>
            <person name="Yoshida Y."/>
            <person name="Ohtoshi R."/>
            <person name="Malay A.D."/>
            <person name="Moran D.A.P."/>
            <person name="Tomita M."/>
            <person name="Numata K."/>
            <person name="Arakawa K."/>
        </authorList>
    </citation>
    <scope>NUCLEOTIDE SEQUENCE</scope>
</reference>
<gene>
    <name evidence="1" type="ORF">TNCV_3119111</name>
</gene>